<proteinExistence type="evidence at transcript level"/>
<evidence type="ECO:0000313" key="2">
    <source>
        <dbReference type="EMBL" id="ACN25192.1"/>
    </source>
</evidence>
<dbReference type="EMBL" id="BT060495">
    <property type="protein sequence ID" value="ACN25192.1"/>
    <property type="molecule type" value="mRNA"/>
</dbReference>
<organism evidence="2">
    <name type="scientific">Zea mays</name>
    <name type="common">Maize</name>
    <dbReference type="NCBI Taxonomy" id="4577"/>
    <lineage>
        <taxon>Eukaryota</taxon>
        <taxon>Viridiplantae</taxon>
        <taxon>Streptophyta</taxon>
        <taxon>Embryophyta</taxon>
        <taxon>Tracheophyta</taxon>
        <taxon>Spermatophyta</taxon>
        <taxon>Magnoliopsida</taxon>
        <taxon>Liliopsida</taxon>
        <taxon>Poales</taxon>
        <taxon>Poaceae</taxon>
        <taxon>PACMAD clade</taxon>
        <taxon>Panicoideae</taxon>
        <taxon>Andropogonodae</taxon>
        <taxon>Andropogoneae</taxon>
        <taxon>Tripsacinae</taxon>
        <taxon>Zea</taxon>
    </lineage>
</organism>
<protein>
    <submittedName>
        <fullName evidence="2">Uncharacterized protein</fullName>
    </submittedName>
</protein>
<name>C0HDT9_MAIZE</name>
<accession>C0HDT9</accession>
<evidence type="ECO:0000256" key="1">
    <source>
        <dbReference type="SAM" id="MobiDB-lite"/>
    </source>
</evidence>
<sequence>MMRSPRGHGAPASRTRRRRGSGAAGSRILTTARAIAEDRTISTGGDSKSLLYYCYHIS</sequence>
<reference evidence="2" key="1">
    <citation type="journal article" date="2009" name="PLoS Genet.">
        <title>Sequencing, mapping, and analysis of 27,455 maize full-length cDNAs.</title>
        <authorList>
            <person name="Soderlund C."/>
            <person name="Descour A."/>
            <person name="Kudrna D."/>
            <person name="Bomhoff M."/>
            <person name="Boyd L."/>
            <person name="Currie J."/>
            <person name="Angelova A."/>
            <person name="Collura K."/>
            <person name="Wissotski M."/>
            <person name="Ashley E."/>
            <person name="Morrow D."/>
            <person name="Fernandes J."/>
            <person name="Walbot V."/>
            <person name="Yu Y."/>
        </authorList>
    </citation>
    <scope>NUCLEOTIDE SEQUENCE</scope>
    <source>
        <strain evidence="2">B73</strain>
    </source>
</reference>
<dbReference type="AlphaFoldDB" id="C0HDT9"/>
<feature type="region of interest" description="Disordered" evidence="1">
    <location>
        <begin position="1"/>
        <end position="27"/>
    </location>
</feature>